<evidence type="ECO:0000313" key="2">
    <source>
        <dbReference type="Proteomes" id="UP000291084"/>
    </source>
</evidence>
<evidence type="ECO:0000313" key="1">
    <source>
        <dbReference type="EMBL" id="BAT81725.1"/>
    </source>
</evidence>
<dbReference type="Proteomes" id="UP000291084">
    <property type="component" value="Chromosome 3"/>
</dbReference>
<dbReference type="AlphaFoldDB" id="A0A0S3RM80"/>
<dbReference type="EMBL" id="AP015036">
    <property type="protein sequence ID" value="BAT81725.1"/>
    <property type="molecule type" value="Genomic_DNA"/>
</dbReference>
<protein>
    <submittedName>
        <fullName evidence="1">Uncharacterized protein</fullName>
    </submittedName>
</protein>
<reference evidence="1 2" key="1">
    <citation type="journal article" date="2015" name="Sci. Rep.">
        <title>The power of single molecule real-time sequencing technology in the de novo assembly of a eukaryotic genome.</title>
        <authorList>
            <person name="Sakai H."/>
            <person name="Naito K."/>
            <person name="Ogiso-Tanaka E."/>
            <person name="Takahashi Y."/>
            <person name="Iseki K."/>
            <person name="Muto C."/>
            <person name="Satou K."/>
            <person name="Teruya K."/>
            <person name="Shiroma A."/>
            <person name="Shimoji M."/>
            <person name="Hirano T."/>
            <person name="Itoh T."/>
            <person name="Kaga A."/>
            <person name="Tomooka N."/>
        </authorList>
    </citation>
    <scope>NUCLEOTIDE SEQUENCE [LARGE SCALE GENOMIC DNA]</scope>
    <source>
        <strain evidence="2">cv. Shumari</strain>
    </source>
</reference>
<accession>A0A0S3RM80</accession>
<organism evidence="1 2">
    <name type="scientific">Vigna angularis var. angularis</name>
    <dbReference type="NCBI Taxonomy" id="157739"/>
    <lineage>
        <taxon>Eukaryota</taxon>
        <taxon>Viridiplantae</taxon>
        <taxon>Streptophyta</taxon>
        <taxon>Embryophyta</taxon>
        <taxon>Tracheophyta</taxon>
        <taxon>Spermatophyta</taxon>
        <taxon>Magnoliopsida</taxon>
        <taxon>eudicotyledons</taxon>
        <taxon>Gunneridae</taxon>
        <taxon>Pentapetalae</taxon>
        <taxon>rosids</taxon>
        <taxon>fabids</taxon>
        <taxon>Fabales</taxon>
        <taxon>Fabaceae</taxon>
        <taxon>Papilionoideae</taxon>
        <taxon>50 kb inversion clade</taxon>
        <taxon>NPAAA clade</taxon>
        <taxon>indigoferoid/millettioid clade</taxon>
        <taxon>Phaseoleae</taxon>
        <taxon>Vigna</taxon>
    </lineage>
</organism>
<proteinExistence type="predicted"/>
<keyword evidence="2" id="KW-1185">Reference proteome</keyword>
<sequence>MRAFFLQSKKIPPLAAGHLQIYQRECCCWTLDTVSPCCCVLPCAPPILSKHTPVGSAVRASQSSQQRVFSGPCVALLPSLLDVRPSPSWMILLGASATGQLAWTRE</sequence>
<name>A0A0S3RM80_PHAAN</name>
<gene>
    <name evidence="1" type="primary">Vigan.03G153600</name>
    <name evidence="1" type="ORF">VIGAN_03153600</name>
</gene>